<proteinExistence type="predicted"/>
<protein>
    <submittedName>
        <fullName evidence="2">Uncharacterized protein</fullName>
    </submittedName>
</protein>
<organism evidence="2 3">
    <name type="scientific">Crenichthys baileyi</name>
    <name type="common">White River springfish</name>
    <dbReference type="NCBI Taxonomy" id="28760"/>
    <lineage>
        <taxon>Eukaryota</taxon>
        <taxon>Metazoa</taxon>
        <taxon>Chordata</taxon>
        <taxon>Craniata</taxon>
        <taxon>Vertebrata</taxon>
        <taxon>Euteleostomi</taxon>
        <taxon>Actinopterygii</taxon>
        <taxon>Neopterygii</taxon>
        <taxon>Teleostei</taxon>
        <taxon>Neoteleostei</taxon>
        <taxon>Acanthomorphata</taxon>
        <taxon>Ovalentaria</taxon>
        <taxon>Atherinomorphae</taxon>
        <taxon>Cyprinodontiformes</taxon>
        <taxon>Goodeidae</taxon>
        <taxon>Crenichthys</taxon>
    </lineage>
</organism>
<sequence length="78" mass="8480">MNASGLLRLLLGADRATRVRERPLKEPEQRWGSIQVESSTAEGGQDDHIIIKDQMSTASVMFSGEPLFLVISGSPSLP</sequence>
<accession>A0AAV9RNS2</accession>
<evidence type="ECO:0000313" key="2">
    <source>
        <dbReference type="EMBL" id="KAK5610641.1"/>
    </source>
</evidence>
<evidence type="ECO:0000256" key="1">
    <source>
        <dbReference type="SAM" id="MobiDB-lite"/>
    </source>
</evidence>
<feature type="region of interest" description="Disordered" evidence="1">
    <location>
        <begin position="23"/>
        <end position="45"/>
    </location>
</feature>
<evidence type="ECO:0000313" key="3">
    <source>
        <dbReference type="Proteomes" id="UP001311232"/>
    </source>
</evidence>
<dbReference type="Proteomes" id="UP001311232">
    <property type="component" value="Unassembled WGS sequence"/>
</dbReference>
<comment type="caution">
    <text evidence="2">The sequence shown here is derived from an EMBL/GenBank/DDBJ whole genome shotgun (WGS) entry which is preliminary data.</text>
</comment>
<gene>
    <name evidence="2" type="ORF">CRENBAI_002074</name>
</gene>
<dbReference type="AlphaFoldDB" id="A0AAV9RNS2"/>
<name>A0AAV9RNS2_9TELE</name>
<reference evidence="2 3" key="1">
    <citation type="submission" date="2021-06" db="EMBL/GenBank/DDBJ databases">
        <authorList>
            <person name="Palmer J.M."/>
        </authorList>
    </citation>
    <scope>NUCLEOTIDE SEQUENCE [LARGE SCALE GENOMIC DNA]</scope>
    <source>
        <strain evidence="2 3">MEX-2019</strain>
        <tissue evidence="2">Muscle</tissue>
    </source>
</reference>
<dbReference type="EMBL" id="JAHHUM010001547">
    <property type="protein sequence ID" value="KAK5610641.1"/>
    <property type="molecule type" value="Genomic_DNA"/>
</dbReference>
<keyword evidence="3" id="KW-1185">Reference proteome</keyword>